<organism evidence="1 2">
    <name type="scientific">Peronospora destructor</name>
    <dbReference type="NCBI Taxonomy" id="86335"/>
    <lineage>
        <taxon>Eukaryota</taxon>
        <taxon>Sar</taxon>
        <taxon>Stramenopiles</taxon>
        <taxon>Oomycota</taxon>
        <taxon>Peronosporomycetes</taxon>
        <taxon>Peronosporales</taxon>
        <taxon>Peronosporaceae</taxon>
        <taxon>Peronospora</taxon>
    </lineage>
</organism>
<evidence type="ECO:0000313" key="2">
    <source>
        <dbReference type="Proteomes" id="UP001162029"/>
    </source>
</evidence>
<evidence type="ECO:0000313" key="1">
    <source>
        <dbReference type="EMBL" id="CAI5709233.1"/>
    </source>
</evidence>
<proteinExistence type="predicted"/>
<comment type="caution">
    <text evidence="1">The sequence shown here is derived from an EMBL/GenBank/DDBJ whole genome shotgun (WGS) entry which is preliminary data.</text>
</comment>
<protein>
    <submittedName>
        <fullName evidence="1">Uncharacterized protein</fullName>
    </submittedName>
</protein>
<gene>
    <name evidence="1" type="ORF">PDE001_LOCUS222</name>
</gene>
<dbReference type="PANTHER" id="PTHR42254">
    <property type="entry name" value="METALLOPHOS DOMAIN-CONTAINING PROTEIN"/>
    <property type="match status" value="1"/>
</dbReference>
<keyword evidence="2" id="KW-1185">Reference proteome</keyword>
<dbReference type="Proteomes" id="UP001162029">
    <property type="component" value="Unassembled WGS sequence"/>
</dbReference>
<dbReference type="EMBL" id="CANTFM010000033">
    <property type="protein sequence ID" value="CAI5709233.1"/>
    <property type="molecule type" value="Genomic_DNA"/>
</dbReference>
<name>A0AAV0SWD6_9STRA</name>
<dbReference type="AlphaFoldDB" id="A0AAV0SWD6"/>
<sequence length="147" mass="16982">MNLHSIAKEVLEGQMWVSVDKRMTLTKFLTTEQKKEDGDGADDTIKAANSKTNRLKWILEHMMEAQGDFERRRTELMLRQDVDDVTNENVVTSYVESVMEGSALREFFCCTGVWHLWLIRHGVRSNTLNMHFSSKVQTCCSSLLYAM</sequence>
<accession>A0AAV0SWD6</accession>
<dbReference type="PANTHER" id="PTHR42254:SF1">
    <property type="entry name" value="CALCINEURIN-LIKE PHOSPHOESTERASE DOMAIN-CONTAINING PROTEIN"/>
    <property type="match status" value="1"/>
</dbReference>
<reference evidence="1" key="1">
    <citation type="submission" date="2022-12" db="EMBL/GenBank/DDBJ databases">
        <authorList>
            <person name="Webb A."/>
        </authorList>
    </citation>
    <scope>NUCLEOTIDE SEQUENCE</scope>
    <source>
        <strain evidence="1">Pd1</strain>
    </source>
</reference>